<proteinExistence type="predicted"/>
<dbReference type="Proteomes" id="UP000186817">
    <property type="component" value="Unassembled WGS sequence"/>
</dbReference>
<dbReference type="EMBL" id="LSRX01000003">
    <property type="protein sequence ID" value="OLQ15407.1"/>
    <property type="molecule type" value="Genomic_DNA"/>
</dbReference>
<accession>A0A1Q9F6X2</accession>
<dbReference type="AlphaFoldDB" id="A0A1Q9F6X2"/>
<protein>
    <submittedName>
        <fullName evidence="1">Uncharacterized protein</fullName>
    </submittedName>
</protein>
<gene>
    <name evidence="1" type="ORF">AK812_SmicGene324</name>
</gene>
<comment type="caution">
    <text evidence="1">The sequence shown here is derived from an EMBL/GenBank/DDBJ whole genome shotgun (WGS) entry which is preliminary data.</text>
</comment>
<reference evidence="1 2" key="1">
    <citation type="submission" date="2016-02" db="EMBL/GenBank/DDBJ databases">
        <title>Genome analysis of coral dinoflagellate symbionts highlights evolutionary adaptations to a symbiotic lifestyle.</title>
        <authorList>
            <person name="Aranda M."/>
            <person name="Li Y."/>
            <person name="Liew Y.J."/>
            <person name="Baumgarten S."/>
            <person name="Simakov O."/>
            <person name="Wilson M."/>
            <person name="Piel J."/>
            <person name="Ashoor H."/>
            <person name="Bougouffa S."/>
            <person name="Bajic V.B."/>
            <person name="Ryu T."/>
            <person name="Ravasi T."/>
            <person name="Bayer T."/>
            <person name="Micklem G."/>
            <person name="Kim H."/>
            <person name="Bhak J."/>
            <person name="Lajeunesse T.C."/>
            <person name="Voolstra C.R."/>
        </authorList>
    </citation>
    <scope>NUCLEOTIDE SEQUENCE [LARGE SCALE GENOMIC DNA]</scope>
    <source>
        <strain evidence="1 2">CCMP2467</strain>
    </source>
</reference>
<keyword evidence="2" id="KW-1185">Reference proteome</keyword>
<sequence>MIARDRMLFSEIFAIPAGGASVSEFSLDAPAVLRIVAEPADILAPRMSVEIHQGVPVAPLFERLAEVMPSSSVVGPGVVFQLQAGVYME</sequence>
<evidence type="ECO:0000313" key="1">
    <source>
        <dbReference type="EMBL" id="OLQ15407.1"/>
    </source>
</evidence>
<organism evidence="1 2">
    <name type="scientific">Symbiodinium microadriaticum</name>
    <name type="common">Dinoflagellate</name>
    <name type="synonym">Zooxanthella microadriatica</name>
    <dbReference type="NCBI Taxonomy" id="2951"/>
    <lineage>
        <taxon>Eukaryota</taxon>
        <taxon>Sar</taxon>
        <taxon>Alveolata</taxon>
        <taxon>Dinophyceae</taxon>
        <taxon>Suessiales</taxon>
        <taxon>Symbiodiniaceae</taxon>
        <taxon>Symbiodinium</taxon>
    </lineage>
</organism>
<name>A0A1Q9F6X2_SYMMI</name>
<evidence type="ECO:0000313" key="2">
    <source>
        <dbReference type="Proteomes" id="UP000186817"/>
    </source>
</evidence>